<comment type="caution">
    <text evidence="1">The sequence shown here is derived from an EMBL/GenBank/DDBJ whole genome shotgun (WGS) entry which is preliminary data.</text>
</comment>
<reference evidence="1" key="1">
    <citation type="journal article" date="2015" name="Nature">
        <title>Complex archaea that bridge the gap between prokaryotes and eukaryotes.</title>
        <authorList>
            <person name="Spang A."/>
            <person name="Saw J.H."/>
            <person name="Jorgensen S.L."/>
            <person name="Zaremba-Niedzwiedzka K."/>
            <person name="Martijn J."/>
            <person name="Lind A.E."/>
            <person name="van Eijk R."/>
            <person name="Schleper C."/>
            <person name="Guy L."/>
            <person name="Ettema T.J."/>
        </authorList>
    </citation>
    <scope>NUCLEOTIDE SEQUENCE</scope>
</reference>
<protein>
    <submittedName>
        <fullName evidence="1">Uncharacterized protein</fullName>
    </submittedName>
</protein>
<name>A0A0F9W085_9ZZZZ</name>
<dbReference type="AlphaFoldDB" id="A0A0F9W085"/>
<gene>
    <name evidence="1" type="ORF">LCGC14_0420470</name>
</gene>
<sequence length="67" mass="7737">MTKQEEIKHIVLLDIKSDGSIPDYQDIGWLRCIEDGFVTIHSRTGTISRYKTETVKKLRFLEVVNGN</sequence>
<proteinExistence type="predicted"/>
<dbReference type="EMBL" id="LAZR01000383">
    <property type="protein sequence ID" value="KKN71468.1"/>
    <property type="molecule type" value="Genomic_DNA"/>
</dbReference>
<accession>A0A0F9W085</accession>
<evidence type="ECO:0000313" key="1">
    <source>
        <dbReference type="EMBL" id="KKN71468.1"/>
    </source>
</evidence>
<organism evidence="1">
    <name type="scientific">marine sediment metagenome</name>
    <dbReference type="NCBI Taxonomy" id="412755"/>
    <lineage>
        <taxon>unclassified sequences</taxon>
        <taxon>metagenomes</taxon>
        <taxon>ecological metagenomes</taxon>
    </lineage>
</organism>